<dbReference type="OrthoDB" id="10021397at2759"/>
<dbReference type="Proteomes" id="UP000019478">
    <property type="component" value="Unassembled WGS sequence"/>
</dbReference>
<evidence type="ECO:0000256" key="3">
    <source>
        <dbReference type="ARBA" id="ARBA00022692"/>
    </source>
</evidence>
<evidence type="ECO:0000313" key="9">
    <source>
        <dbReference type="Proteomes" id="UP000019478"/>
    </source>
</evidence>
<feature type="transmembrane region" description="Helical" evidence="6">
    <location>
        <begin position="181"/>
        <end position="200"/>
    </location>
</feature>
<evidence type="ECO:0000256" key="2">
    <source>
        <dbReference type="ARBA" id="ARBA00007520"/>
    </source>
</evidence>
<dbReference type="Gene3D" id="1.20.1720.10">
    <property type="entry name" value="Multidrug resistance protein D"/>
    <property type="match status" value="1"/>
</dbReference>
<feature type="transmembrane region" description="Helical" evidence="6">
    <location>
        <begin position="318"/>
        <end position="338"/>
    </location>
</feature>
<dbReference type="GO" id="GO:0022857">
    <property type="term" value="F:transmembrane transporter activity"/>
    <property type="evidence" value="ECO:0007669"/>
    <property type="project" value="InterPro"/>
</dbReference>
<feature type="transmembrane region" description="Helical" evidence="6">
    <location>
        <begin position="273"/>
        <end position="297"/>
    </location>
</feature>
<evidence type="ECO:0000256" key="6">
    <source>
        <dbReference type="SAM" id="Phobius"/>
    </source>
</evidence>
<evidence type="ECO:0000313" key="8">
    <source>
        <dbReference type="EMBL" id="EXJ79364.1"/>
    </source>
</evidence>
<dbReference type="GeneID" id="19172952"/>
<comment type="similarity">
    <text evidence="2">Belongs to the major facilitator superfamily. TCR/Tet family.</text>
</comment>
<dbReference type="SUPFAM" id="SSF103473">
    <property type="entry name" value="MFS general substrate transporter"/>
    <property type="match status" value="1"/>
</dbReference>
<organism evidence="8 9">
    <name type="scientific">Capronia epimyces CBS 606.96</name>
    <dbReference type="NCBI Taxonomy" id="1182542"/>
    <lineage>
        <taxon>Eukaryota</taxon>
        <taxon>Fungi</taxon>
        <taxon>Dikarya</taxon>
        <taxon>Ascomycota</taxon>
        <taxon>Pezizomycotina</taxon>
        <taxon>Eurotiomycetes</taxon>
        <taxon>Chaetothyriomycetidae</taxon>
        <taxon>Chaetothyriales</taxon>
        <taxon>Herpotrichiellaceae</taxon>
        <taxon>Capronia</taxon>
    </lineage>
</organism>
<keyword evidence="9" id="KW-1185">Reference proteome</keyword>
<name>W9YAH8_9EURO</name>
<dbReference type="PROSITE" id="PS50850">
    <property type="entry name" value="MFS"/>
    <property type="match status" value="1"/>
</dbReference>
<feature type="transmembrane region" description="Helical" evidence="6">
    <location>
        <begin position="526"/>
        <end position="544"/>
    </location>
</feature>
<dbReference type="GO" id="GO:0005886">
    <property type="term" value="C:plasma membrane"/>
    <property type="evidence" value="ECO:0007669"/>
    <property type="project" value="TreeGrafter"/>
</dbReference>
<keyword evidence="4 6" id="KW-1133">Transmembrane helix</keyword>
<dbReference type="RefSeq" id="XP_007737152.1">
    <property type="nucleotide sequence ID" value="XM_007738962.1"/>
</dbReference>
<evidence type="ECO:0000256" key="4">
    <source>
        <dbReference type="ARBA" id="ARBA00022989"/>
    </source>
</evidence>
<feature type="transmembrane region" description="Helical" evidence="6">
    <location>
        <begin position="149"/>
        <end position="169"/>
    </location>
</feature>
<dbReference type="InterPro" id="IPR011701">
    <property type="entry name" value="MFS"/>
</dbReference>
<feature type="domain" description="Major facilitator superfamily (MFS) profile" evidence="7">
    <location>
        <begin position="59"/>
        <end position="549"/>
    </location>
</feature>
<dbReference type="EMBL" id="AMGY01000008">
    <property type="protein sequence ID" value="EXJ79364.1"/>
    <property type="molecule type" value="Genomic_DNA"/>
</dbReference>
<evidence type="ECO:0000259" key="7">
    <source>
        <dbReference type="PROSITE" id="PS50850"/>
    </source>
</evidence>
<comment type="caution">
    <text evidence="8">The sequence shown here is derived from an EMBL/GenBank/DDBJ whole genome shotgun (WGS) entry which is preliminary data.</text>
</comment>
<feature type="transmembrane region" description="Helical" evidence="6">
    <location>
        <begin position="451"/>
        <end position="468"/>
    </location>
</feature>
<dbReference type="CDD" id="cd17502">
    <property type="entry name" value="MFS_Azr1_MDR_like"/>
    <property type="match status" value="1"/>
</dbReference>
<dbReference type="Gene3D" id="1.20.1250.20">
    <property type="entry name" value="MFS general substrate transporter like domains"/>
    <property type="match status" value="1"/>
</dbReference>
<proteinExistence type="inferred from homology"/>
<feature type="transmembrane region" description="Helical" evidence="6">
    <location>
        <begin position="350"/>
        <end position="373"/>
    </location>
</feature>
<evidence type="ECO:0000256" key="1">
    <source>
        <dbReference type="ARBA" id="ARBA00004141"/>
    </source>
</evidence>
<reference evidence="8 9" key="1">
    <citation type="submission" date="2013-03" db="EMBL/GenBank/DDBJ databases">
        <title>The Genome Sequence of Capronia epimyces CBS 606.96.</title>
        <authorList>
            <consortium name="The Broad Institute Genomics Platform"/>
            <person name="Cuomo C."/>
            <person name="de Hoog S."/>
            <person name="Gorbushina A."/>
            <person name="Walker B."/>
            <person name="Young S.K."/>
            <person name="Zeng Q."/>
            <person name="Gargeya S."/>
            <person name="Fitzgerald M."/>
            <person name="Haas B."/>
            <person name="Abouelleil A."/>
            <person name="Allen A.W."/>
            <person name="Alvarado L."/>
            <person name="Arachchi H.M."/>
            <person name="Berlin A.M."/>
            <person name="Chapman S.B."/>
            <person name="Gainer-Dewar J."/>
            <person name="Goldberg J."/>
            <person name="Griggs A."/>
            <person name="Gujja S."/>
            <person name="Hansen M."/>
            <person name="Howarth C."/>
            <person name="Imamovic A."/>
            <person name="Ireland A."/>
            <person name="Larimer J."/>
            <person name="McCowan C."/>
            <person name="Murphy C."/>
            <person name="Pearson M."/>
            <person name="Poon T.W."/>
            <person name="Priest M."/>
            <person name="Roberts A."/>
            <person name="Saif S."/>
            <person name="Shea T."/>
            <person name="Sisk P."/>
            <person name="Sykes S."/>
            <person name="Wortman J."/>
            <person name="Nusbaum C."/>
            <person name="Birren B."/>
        </authorList>
    </citation>
    <scope>NUCLEOTIDE SEQUENCE [LARGE SCALE GENOMIC DNA]</scope>
    <source>
        <strain evidence="8 9">CBS 606.96</strain>
    </source>
</reference>
<dbReference type="InterPro" id="IPR020846">
    <property type="entry name" value="MFS_dom"/>
</dbReference>
<feature type="transmembrane region" description="Helical" evidence="6">
    <location>
        <begin position="56"/>
        <end position="81"/>
    </location>
</feature>
<keyword evidence="5 6" id="KW-0472">Membrane</keyword>
<dbReference type="FunFam" id="1.20.1720.10:FF:000014">
    <property type="entry name" value="MFS drug transporter, putative"/>
    <property type="match status" value="1"/>
</dbReference>
<comment type="subcellular location">
    <subcellularLocation>
        <location evidence="1">Membrane</location>
        <topology evidence="1">Multi-pass membrane protein</topology>
    </subcellularLocation>
</comment>
<dbReference type="PANTHER" id="PTHR23501:SF158">
    <property type="entry name" value="TRANSPORTER, PUTATIVE (AFU_ORTHOLOGUE AFUA_5G14490)-RELATED"/>
    <property type="match status" value="1"/>
</dbReference>
<feature type="transmembrane region" description="Helical" evidence="6">
    <location>
        <begin position="124"/>
        <end position="143"/>
    </location>
</feature>
<protein>
    <recommendedName>
        <fullName evidence="7">Major facilitator superfamily (MFS) profile domain-containing protein</fullName>
    </recommendedName>
</protein>
<feature type="transmembrane region" description="Helical" evidence="6">
    <location>
        <begin position="247"/>
        <end position="267"/>
    </location>
</feature>
<dbReference type="HOGENOM" id="CLU_000960_22_0_1"/>
<dbReference type="AlphaFoldDB" id="W9YAH8"/>
<feature type="transmembrane region" description="Helical" evidence="6">
    <location>
        <begin position="212"/>
        <end position="235"/>
    </location>
</feature>
<sequence length="567" mass="60364">MGTKQPPAAPAPRAPELDVLVITPFDEPQDVPVEVESGTPAEFGQPQLKTRSRLRITMILIALYLSLFIAALDATIVATAVPKITAELHSAAGYIWIGGAYLIANAAAAPIWVKFSDIWGRKPILLAAVVVFFASSIVCAAAVDMQMLIVGRSIQGAAGGGLICMVNVAISDLFSVRERSLWLGLCEGIWALSGAVGPLLGGAFSQKATWRWCFYCNLPIAGTAFVLLVPFLDVHNPRTPMVDGVKAIDWFGCISILGVTVMLLLGLDLGGSIYPWGSAKVICLLVFGALLVLVFIYSEKKLAKYPVIPLSLFGTRNIATLLVTFFHGMVFIAGEYYLPLYFQSVKEASPLLSGVYLVPLVVATAGTGVINGIVIHRTGQYRPSMWLGTVLLTLGTGLYILLGPDTSIGTIVGIEIIEGIGSGLLFEPPLIAIQQGVDQDEVGTATSTQSFIRSMALSLGVIVGGIVFQQSMDLRRSSLIEAGLPASLVEALRGKNAGANVMVGHTLPPAQRLAVKEAFAWSIRNMFIMFTALGALGIISSMFVTTSKLSKDHRETITGLKRADAES</sequence>
<dbReference type="PANTHER" id="PTHR23501">
    <property type="entry name" value="MAJOR FACILITATOR SUPERFAMILY"/>
    <property type="match status" value="1"/>
</dbReference>
<dbReference type="InterPro" id="IPR036259">
    <property type="entry name" value="MFS_trans_sf"/>
</dbReference>
<keyword evidence="3 6" id="KW-0812">Transmembrane</keyword>
<evidence type="ECO:0000256" key="5">
    <source>
        <dbReference type="ARBA" id="ARBA00023136"/>
    </source>
</evidence>
<dbReference type="eggNOG" id="KOG0254">
    <property type="taxonomic scope" value="Eukaryota"/>
</dbReference>
<gene>
    <name evidence="8" type="ORF">A1O3_08866</name>
</gene>
<dbReference type="Pfam" id="PF07690">
    <property type="entry name" value="MFS_1"/>
    <property type="match status" value="1"/>
</dbReference>
<accession>W9YAH8</accession>
<feature type="transmembrane region" description="Helical" evidence="6">
    <location>
        <begin position="93"/>
        <end position="112"/>
    </location>
</feature>
<feature type="transmembrane region" description="Helical" evidence="6">
    <location>
        <begin position="385"/>
        <end position="402"/>
    </location>
</feature>